<accession>A0A9W7A9V6</accession>
<dbReference type="EMBL" id="BLQM01000119">
    <property type="protein sequence ID" value="GMH66075.1"/>
    <property type="molecule type" value="Genomic_DNA"/>
</dbReference>
<dbReference type="InterPro" id="IPR000182">
    <property type="entry name" value="GNAT_dom"/>
</dbReference>
<proteinExistence type="inferred from homology"/>
<evidence type="ECO:0000259" key="12">
    <source>
        <dbReference type="PROSITE" id="PS51186"/>
    </source>
</evidence>
<dbReference type="SUPFAM" id="SSF55729">
    <property type="entry name" value="Acyl-CoA N-acyltransferases (Nat)"/>
    <property type="match status" value="1"/>
</dbReference>
<dbReference type="AlphaFoldDB" id="A0A9W7A9V6"/>
<evidence type="ECO:0000256" key="1">
    <source>
        <dbReference type="ARBA" id="ARBA00004123"/>
    </source>
</evidence>
<evidence type="ECO:0000256" key="2">
    <source>
        <dbReference type="ARBA" id="ARBA00004496"/>
    </source>
</evidence>
<comment type="catalytic activity">
    <reaction evidence="10">
        <text>N-terminal L-seryl-[histone H2A] + acetyl-CoA = N-terminal N(alpha)-acetyl-L-seryl-[histone H2A] + CoA + H(+)</text>
        <dbReference type="Rhea" id="RHEA:50600"/>
        <dbReference type="Rhea" id="RHEA-COMP:12742"/>
        <dbReference type="Rhea" id="RHEA-COMP:12744"/>
        <dbReference type="ChEBI" id="CHEBI:15378"/>
        <dbReference type="ChEBI" id="CHEBI:57287"/>
        <dbReference type="ChEBI" id="CHEBI:57288"/>
        <dbReference type="ChEBI" id="CHEBI:64738"/>
        <dbReference type="ChEBI" id="CHEBI:83690"/>
        <dbReference type="EC" id="2.3.1.257"/>
    </reaction>
</comment>
<dbReference type="Proteomes" id="UP001162640">
    <property type="component" value="Unassembled WGS sequence"/>
</dbReference>
<evidence type="ECO:0000256" key="4">
    <source>
        <dbReference type="ARBA" id="ARBA00012950"/>
    </source>
</evidence>
<keyword evidence="8" id="KW-0539">Nucleus</keyword>
<name>A0A9W7A9V6_9STRA</name>
<sequence length="179" mass="20799">MKSLYLRSQDGLNETEKVDELFDVSDSRYLVVRSAEDQVVGFTHFRFCYDFDDDDEEEEEEEEEEDDDDSSPTECAYIFEIQVDPTTKCGLGRRMMDLVHLLVKHVNLPKITLTVFYANLAAIRFYSKLNYLIDSLICPTEEDETDYFILSKSTGVKEIAGLRAERLTEFLEKFKNAII</sequence>
<dbReference type="EC" id="2.3.1.257" evidence="4"/>
<evidence type="ECO:0000256" key="8">
    <source>
        <dbReference type="ARBA" id="ARBA00023242"/>
    </source>
</evidence>
<dbReference type="PANTHER" id="PTHR20531:SF1">
    <property type="entry name" value="N-ALPHA-ACETYLTRANSFERASE 40"/>
    <property type="match status" value="1"/>
</dbReference>
<evidence type="ECO:0000256" key="7">
    <source>
        <dbReference type="ARBA" id="ARBA00022679"/>
    </source>
</evidence>
<evidence type="ECO:0000256" key="10">
    <source>
        <dbReference type="ARBA" id="ARBA00047821"/>
    </source>
</evidence>
<comment type="subcellular location">
    <subcellularLocation>
        <location evidence="2">Cytoplasm</location>
    </subcellularLocation>
    <subcellularLocation>
        <location evidence="1">Nucleus</location>
    </subcellularLocation>
</comment>
<dbReference type="Gene3D" id="3.40.630.30">
    <property type="match status" value="1"/>
</dbReference>
<dbReference type="InterPro" id="IPR016181">
    <property type="entry name" value="Acyl_CoA_acyltransferase"/>
</dbReference>
<gene>
    <name evidence="13" type="ORF">TL16_g04351</name>
</gene>
<evidence type="ECO:0000313" key="14">
    <source>
        <dbReference type="Proteomes" id="UP001162640"/>
    </source>
</evidence>
<organism evidence="13 14">
    <name type="scientific">Triparma laevis f. inornata</name>
    <dbReference type="NCBI Taxonomy" id="1714386"/>
    <lineage>
        <taxon>Eukaryota</taxon>
        <taxon>Sar</taxon>
        <taxon>Stramenopiles</taxon>
        <taxon>Ochrophyta</taxon>
        <taxon>Bolidophyceae</taxon>
        <taxon>Parmales</taxon>
        <taxon>Triparmaceae</taxon>
        <taxon>Triparma</taxon>
    </lineage>
</organism>
<dbReference type="GO" id="GO:0043998">
    <property type="term" value="F:histone H2A acetyltransferase activity"/>
    <property type="evidence" value="ECO:0007669"/>
    <property type="project" value="InterPro"/>
</dbReference>
<reference evidence="14" key="1">
    <citation type="journal article" date="2023" name="Commun. Biol.">
        <title>Genome analysis of Parmales, the sister group of diatoms, reveals the evolutionary specialization of diatoms from phago-mixotrophs to photoautotrophs.</title>
        <authorList>
            <person name="Ban H."/>
            <person name="Sato S."/>
            <person name="Yoshikawa S."/>
            <person name="Yamada K."/>
            <person name="Nakamura Y."/>
            <person name="Ichinomiya M."/>
            <person name="Sato N."/>
            <person name="Blanc-Mathieu R."/>
            <person name="Endo H."/>
            <person name="Kuwata A."/>
            <person name="Ogata H."/>
        </authorList>
    </citation>
    <scope>NUCLEOTIDE SEQUENCE [LARGE SCALE GENOMIC DNA]</scope>
</reference>
<dbReference type="PROSITE" id="PS51186">
    <property type="entry name" value="GNAT"/>
    <property type="match status" value="1"/>
</dbReference>
<evidence type="ECO:0000256" key="6">
    <source>
        <dbReference type="ARBA" id="ARBA00022490"/>
    </source>
</evidence>
<keyword evidence="6" id="KW-0963">Cytoplasm</keyword>
<evidence type="ECO:0000313" key="13">
    <source>
        <dbReference type="EMBL" id="GMH66075.1"/>
    </source>
</evidence>
<dbReference type="InterPro" id="IPR039949">
    <property type="entry name" value="NAA40"/>
</dbReference>
<comment type="caution">
    <text evidence="13">The sequence shown here is derived from an EMBL/GenBank/DDBJ whole genome shotgun (WGS) entry which is preliminary data.</text>
</comment>
<evidence type="ECO:0000256" key="9">
    <source>
        <dbReference type="ARBA" id="ARBA00023315"/>
    </source>
</evidence>
<dbReference type="Pfam" id="PF00583">
    <property type="entry name" value="Acetyltransf_1"/>
    <property type="match status" value="1"/>
</dbReference>
<comment type="similarity">
    <text evidence="3">Belongs to the acetyltransferase family. NAA40 subfamily.</text>
</comment>
<dbReference type="GO" id="GO:0005634">
    <property type="term" value="C:nucleus"/>
    <property type="evidence" value="ECO:0007669"/>
    <property type="project" value="UniProtKB-SubCell"/>
</dbReference>
<protein>
    <recommendedName>
        <fullName evidence="5">N-alpha-acetyltransferase 40</fullName>
        <ecNumber evidence="4">2.3.1.257</ecNumber>
    </recommendedName>
</protein>
<feature type="domain" description="N-acetyltransferase" evidence="12">
    <location>
        <begin position="1"/>
        <end position="178"/>
    </location>
</feature>
<comment type="catalytic activity">
    <reaction evidence="11">
        <text>N-terminal L-seryl-[histone H4] + acetyl-CoA = N-terminal N(alpha)-acetyl-L-seryl-[histone H4] + CoA + H(+)</text>
        <dbReference type="Rhea" id="RHEA:50596"/>
        <dbReference type="Rhea" id="RHEA-COMP:12740"/>
        <dbReference type="Rhea" id="RHEA-COMP:12743"/>
        <dbReference type="ChEBI" id="CHEBI:15378"/>
        <dbReference type="ChEBI" id="CHEBI:57287"/>
        <dbReference type="ChEBI" id="CHEBI:57288"/>
        <dbReference type="ChEBI" id="CHEBI:64738"/>
        <dbReference type="ChEBI" id="CHEBI:83690"/>
        <dbReference type="EC" id="2.3.1.257"/>
    </reaction>
</comment>
<keyword evidence="9" id="KW-0012">Acyltransferase</keyword>
<evidence type="ECO:0000256" key="3">
    <source>
        <dbReference type="ARBA" id="ARBA00008870"/>
    </source>
</evidence>
<dbReference type="PANTHER" id="PTHR20531">
    <property type="entry name" value="N-ALPHA-ACETYLTRANSFERASE 40"/>
    <property type="match status" value="1"/>
</dbReference>
<keyword evidence="7" id="KW-0808">Transferase</keyword>
<dbReference type="GO" id="GO:0005737">
    <property type="term" value="C:cytoplasm"/>
    <property type="evidence" value="ECO:0007669"/>
    <property type="project" value="UniProtKB-SubCell"/>
</dbReference>
<evidence type="ECO:0000256" key="11">
    <source>
        <dbReference type="ARBA" id="ARBA00049524"/>
    </source>
</evidence>
<dbReference type="GO" id="GO:1990189">
    <property type="term" value="F:protein N-terminal-serine acetyltransferase activity"/>
    <property type="evidence" value="ECO:0007669"/>
    <property type="project" value="UniProtKB-EC"/>
</dbReference>
<dbReference type="GO" id="GO:0010485">
    <property type="term" value="F:histone H4 acetyltransferase activity"/>
    <property type="evidence" value="ECO:0007669"/>
    <property type="project" value="InterPro"/>
</dbReference>
<evidence type="ECO:0000256" key="5">
    <source>
        <dbReference type="ARBA" id="ARBA00015043"/>
    </source>
</evidence>